<dbReference type="OrthoDB" id="1743579at2759"/>
<feature type="chain" id="PRO_5019419061" description="AB hydrolase-1 domain-containing protein" evidence="1">
    <location>
        <begin position="16"/>
        <end position="746"/>
    </location>
</feature>
<accession>A0A409WCZ5</accession>
<dbReference type="Proteomes" id="UP000284706">
    <property type="component" value="Unassembled WGS sequence"/>
</dbReference>
<evidence type="ECO:0000313" key="4">
    <source>
        <dbReference type="EMBL" id="PPQ76378.1"/>
    </source>
</evidence>
<dbReference type="AlphaFoldDB" id="A0A409WCZ5"/>
<dbReference type="STRING" id="231916.A0A409WCZ5"/>
<dbReference type="InterPro" id="IPR000073">
    <property type="entry name" value="AB_hydrolase_1"/>
</dbReference>
<reference evidence="4 5" key="1">
    <citation type="journal article" date="2018" name="Evol. Lett.">
        <title>Horizontal gene cluster transfer increased hallucinogenic mushroom diversity.</title>
        <authorList>
            <person name="Reynolds H.T."/>
            <person name="Vijayakumar V."/>
            <person name="Gluck-Thaler E."/>
            <person name="Korotkin H.B."/>
            <person name="Matheny P.B."/>
            <person name="Slot J.C."/>
        </authorList>
    </citation>
    <scope>NUCLEOTIDE SEQUENCE [LARGE SCALE GENOMIC DNA]</scope>
    <source>
        <strain evidence="4 5">SRW20</strain>
    </source>
</reference>
<dbReference type="PANTHER" id="PTHR42886:SF87">
    <property type="entry name" value="AB HYDROLASE-1 DOMAIN-CONTAINING PROTEIN"/>
    <property type="match status" value="1"/>
</dbReference>
<dbReference type="Gene3D" id="3.40.50.1820">
    <property type="entry name" value="alpha/beta hydrolase"/>
    <property type="match status" value="2"/>
</dbReference>
<dbReference type="InterPro" id="IPR029058">
    <property type="entry name" value="AB_hydrolase_fold"/>
</dbReference>
<dbReference type="EMBL" id="NHYE01005166">
    <property type="protein sequence ID" value="PPQ76378.1"/>
    <property type="molecule type" value="Genomic_DNA"/>
</dbReference>
<name>A0A409WCZ5_9AGAR</name>
<dbReference type="InParanoid" id="A0A409WCZ5"/>
<dbReference type="Pfam" id="PF12697">
    <property type="entry name" value="Abhydrolase_6"/>
    <property type="match status" value="1"/>
</dbReference>
<sequence>MRFLLPFTFVSAALALSPQRGTPSNCKQATIPVTVTAHPRVISLSTPKNQSEVIGFFTSLTSVNSTLAADVVHDPTTLNATYNIWTLLCLPPKGKADILEFAVHGINYDHNYWNFGGEGSPYNYVDAAVGAGHAIFIYDRLGTGQSSRPDGIKEVQEDTEVEVAAQLIRYIKGGKTGHEFQQVIGIGHSFGSIQLNVIAARYPELLNATILTGFSPYTGTLNTAIVSFGLTIASIQNHTRFGSVSNSYVTTGTLYGDQAVFFYFPFFDPNVLLLASSLKQTSTIGEYLTLNASVAEDYTNPVLVVTGAKDNAFCGGDCLLPFGGFDNLVQYSQILFPKASSFNYSIPANTGHAVNLHYNAPEVFNPAASQPEMRFFIPLAVLSMVSSSFQAGVQSNCHQSTIAVNVTAHPSIINLAPPKDQVELTGIITNFTSIDSNITADVVHGQTTLKTTYNIWTLLCLPPNAKPSVVEFAVHGINFDHSYWIFGGDGSPYNYADVALKAGHAIFIYDRLGVGQSSRPDGIKEVQEDTQIEVAAELIKYIRSGKTGHEFRKFVGVSHSFGSAQLSGVAAKYPELLDAMVLTGFTSFSGALNTAWTSFGLTIAAVQNHTRFGSLSTSYLATGTISNDQQPFLLYPFFDRNVLIAASETKQTSTVGEYLTIGAHVANNYTNPVLIVTGERDFIFCGADCYQKSAGFDNLVQASGALFPNSRHFSYNIPANVGHGVNLHLGAPEVFKTIQTWISEVI</sequence>
<evidence type="ECO:0000259" key="3">
    <source>
        <dbReference type="Pfam" id="PF12697"/>
    </source>
</evidence>
<gene>
    <name evidence="4" type="ORF">CVT26_015386</name>
</gene>
<dbReference type="PANTHER" id="PTHR42886">
    <property type="entry name" value="RE40534P-RELATED"/>
    <property type="match status" value="1"/>
</dbReference>
<keyword evidence="1" id="KW-0732">Signal</keyword>
<feature type="domain" description="AB hydrolase-1" evidence="3">
    <location>
        <begin position="103"/>
        <end position="364"/>
    </location>
</feature>
<keyword evidence="5" id="KW-1185">Reference proteome</keyword>
<evidence type="ECO:0000313" key="5">
    <source>
        <dbReference type="Proteomes" id="UP000284706"/>
    </source>
</evidence>
<dbReference type="Pfam" id="PF00561">
    <property type="entry name" value="Abhydrolase_1"/>
    <property type="match status" value="1"/>
</dbReference>
<proteinExistence type="predicted"/>
<comment type="caution">
    <text evidence="4">The sequence shown here is derived from an EMBL/GenBank/DDBJ whole genome shotgun (WGS) entry which is preliminary data.</text>
</comment>
<protein>
    <recommendedName>
        <fullName evidence="2 3">AB hydrolase-1 domain-containing protein</fullName>
    </recommendedName>
</protein>
<dbReference type="SUPFAM" id="SSF53474">
    <property type="entry name" value="alpha/beta-Hydrolases"/>
    <property type="match status" value="2"/>
</dbReference>
<organism evidence="4 5">
    <name type="scientific">Gymnopilus dilepis</name>
    <dbReference type="NCBI Taxonomy" id="231916"/>
    <lineage>
        <taxon>Eukaryota</taxon>
        <taxon>Fungi</taxon>
        <taxon>Dikarya</taxon>
        <taxon>Basidiomycota</taxon>
        <taxon>Agaricomycotina</taxon>
        <taxon>Agaricomycetes</taxon>
        <taxon>Agaricomycetidae</taxon>
        <taxon>Agaricales</taxon>
        <taxon>Agaricineae</taxon>
        <taxon>Hymenogastraceae</taxon>
        <taxon>Gymnopilus</taxon>
    </lineage>
</organism>
<feature type="domain" description="AB hydrolase-1" evidence="2">
    <location>
        <begin position="492"/>
        <end position="684"/>
    </location>
</feature>
<evidence type="ECO:0000259" key="2">
    <source>
        <dbReference type="Pfam" id="PF00561"/>
    </source>
</evidence>
<evidence type="ECO:0000256" key="1">
    <source>
        <dbReference type="SAM" id="SignalP"/>
    </source>
</evidence>
<feature type="signal peptide" evidence="1">
    <location>
        <begin position="1"/>
        <end position="15"/>
    </location>
</feature>